<evidence type="ECO:0000256" key="6">
    <source>
        <dbReference type="ARBA" id="ARBA00023136"/>
    </source>
</evidence>
<dbReference type="Pfam" id="PF05231">
    <property type="entry name" value="MASE1"/>
    <property type="match status" value="1"/>
</dbReference>
<feature type="transmembrane region" description="Helical" evidence="8">
    <location>
        <begin position="278"/>
        <end position="299"/>
    </location>
</feature>
<evidence type="ECO:0000256" key="5">
    <source>
        <dbReference type="ARBA" id="ARBA00022989"/>
    </source>
</evidence>
<feature type="transmembrane region" description="Helical" evidence="8">
    <location>
        <begin position="227"/>
        <end position="244"/>
    </location>
</feature>
<comment type="subcellular location">
    <subcellularLocation>
        <location evidence="1">Cell membrane</location>
        <topology evidence="1">Multi-pass membrane protein</topology>
    </subcellularLocation>
</comment>
<feature type="domain" description="GGDEF" evidence="9">
    <location>
        <begin position="338"/>
        <end position="467"/>
    </location>
</feature>
<evidence type="ECO:0000256" key="1">
    <source>
        <dbReference type="ARBA" id="ARBA00004651"/>
    </source>
</evidence>
<proteinExistence type="predicted"/>
<dbReference type="EMBL" id="CYHB01000011">
    <property type="protein sequence ID" value="CUA88629.1"/>
    <property type="molecule type" value="Genomic_DNA"/>
</dbReference>
<dbReference type="GO" id="GO:0043709">
    <property type="term" value="P:cell adhesion involved in single-species biofilm formation"/>
    <property type="evidence" value="ECO:0007669"/>
    <property type="project" value="TreeGrafter"/>
</dbReference>
<dbReference type="RefSeq" id="WP_055439908.1">
    <property type="nucleotide sequence ID" value="NZ_CYHB01000011.1"/>
</dbReference>
<evidence type="ECO:0000259" key="9">
    <source>
        <dbReference type="PROSITE" id="PS50887"/>
    </source>
</evidence>
<dbReference type="PANTHER" id="PTHR45138:SF9">
    <property type="entry name" value="DIGUANYLATE CYCLASE DGCM-RELATED"/>
    <property type="match status" value="1"/>
</dbReference>
<feature type="transmembrane region" description="Helical" evidence="8">
    <location>
        <begin position="250"/>
        <end position="271"/>
    </location>
</feature>
<gene>
    <name evidence="10" type="ORF">Ga0061064_2279</name>
</gene>
<keyword evidence="6 8" id="KW-0472">Membrane</keyword>
<dbReference type="GO" id="GO:0005886">
    <property type="term" value="C:plasma membrane"/>
    <property type="evidence" value="ECO:0007669"/>
    <property type="project" value="UniProtKB-SubCell"/>
</dbReference>
<dbReference type="PROSITE" id="PS50887">
    <property type="entry name" value="GGDEF"/>
    <property type="match status" value="1"/>
</dbReference>
<dbReference type="EC" id="2.7.7.65" evidence="2"/>
<dbReference type="Pfam" id="PF00990">
    <property type="entry name" value="GGDEF"/>
    <property type="match status" value="1"/>
</dbReference>
<dbReference type="SUPFAM" id="SSF55073">
    <property type="entry name" value="Nucleotide cyclase"/>
    <property type="match status" value="1"/>
</dbReference>
<dbReference type="GO" id="GO:0052621">
    <property type="term" value="F:diguanylate cyclase activity"/>
    <property type="evidence" value="ECO:0007669"/>
    <property type="project" value="UniProtKB-EC"/>
</dbReference>
<evidence type="ECO:0000313" key="10">
    <source>
        <dbReference type="EMBL" id="CUA88629.1"/>
    </source>
</evidence>
<dbReference type="AlphaFoldDB" id="A0A0K6HCC8"/>
<evidence type="ECO:0000256" key="8">
    <source>
        <dbReference type="SAM" id="Phobius"/>
    </source>
</evidence>
<dbReference type="OrthoDB" id="9803824at2"/>
<dbReference type="PANTHER" id="PTHR45138">
    <property type="entry name" value="REGULATORY COMPONENTS OF SENSORY TRANSDUCTION SYSTEM"/>
    <property type="match status" value="1"/>
</dbReference>
<keyword evidence="4 8" id="KW-0812">Transmembrane</keyword>
<dbReference type="GO" id="GO:1902201">
    <property type="term" value="P:negative regulation of bacterial-type flagellum-dependent cell motility"/>
    <property type="evidence" value="ECO:0007669"/>
    <property type="project" value="TreeGrafter"/>
</dbReference>
<reference evidence="11" key="1">
    <citation type="submission" date="2015-08" db="EMBL/GenBank/DDBJ databases">
        <authorList>
            <person name="Varghese N."/>
        </authorList>
    </citation>
    <scope>NUCLEOTIDE SEQUENCE [LARGE SCALE GENOMIC DNA]</scope>
    <source>
        <strain evidence="11">DSM 27808</strain>
    </source>
</reference>
<keyword evidence="3" id="KW-1003">Cell membrane</keyword>
<feature type="transmembrane region" description="Helical" evidence="8">
    <location>
        <begin position="75"/>
        <end position="95"/>
    </location>
</feature>
<dbReference type="InterPro" id="IPR029787">
    <property type="entry name" value="Nucleotide_cyclase"/>
</dbReference>
<dbReference type="InterPro" id="IPR007895">
    <property type="entry name" value="MASE1"/>
</dbReference>
<evidence type="ECO:0000256" key="4">
    <source>
        <dbReference type="ARBA" id="ARBA00022692"/>
    </source>
</evidence>
<feature type="transmembrane region" description="Helical" evidence="8">
    <location>
        <begin position="199"/>
        <end position="220"/>
    </location>
</feature>
<name>A0A0K6HCC8_9GAMM</name>
<evidence type="ECO:0000313" key="11">
    <source>
        <dbReference type="Proteomes" id="UP000182598"/>
    </source>
</evidence>
<dbReference type="NCBIfam" id="TIGR00254">
    <property type="entry name" value="GGDEF"/>
    <property type="match status" value="1"/>
</dbReference>
<dbReference type="InterPro" id="IPR050469">
    <property type="entry name" value="Diguanylate_Cyclase"/>
</dbReference>
<dbReference type="Gene3D" id="3.30.70.270">
    <property type="match status" value="1"/>
</dbReference>
<keyword evidence="5 8" id="KW-1133">Transmembrane helix</keyword>
<accession>A0A0K6HCC8</accession>
<keyword evidence="11" id="KW-1185">Reference proteome</keyword>
<feature type="transmembrane region" description="Helical" evidence="8">
    <location>
        <begin position="42"/>
        <end position="63"/>
    </location>
</feature>
<evidence type="ECO:0000256" key="3">
    <source>
        <dbReference type="ARBA" id="ARBA00022475"/>
    </source>
</evidence>
<comment type="catalytic activity">
    <reaction evidence="7">
        <text>2 GTP = 3',3'-c-di-GMP + 2 diphosphate</text>
        <dbReference type="Rhea" id="RHEA:24898"/>
        <dbReference type="ChEBI" id="CHEBI:33019"/>
        <dbReference type="ChEBI" id="CHEBI:37565"/>
        <dbReference type="ChEBI" id="CHEBI:58805"/>
        <dbReference type="EC" id="2.7.7.65"/>
    </reaction>
</comment>
<sequence>MKISTFVFVFALWVSSFYASSLMAYAEFISLWYMPAGVSFSAFLILGKRGFFPVFFGILFVSFKFEEQILGGFDPTLLATALLFSLVHTLSYGAGGLTARYWLSHFVQKPLPLKIIGLLLISIVTALLAALSGLSIWEYATEDYQHIISTGWFAWWLGDLIGLIVVTPTLAIVLTKLTGTKLTWIDVFFEHDKRLSNNLLPFAIKLTAAIVTIITIMLLDSAVEHPGVAYFIFFLAIPQLWIVFTERTSLASLSLLIITSVIAFGVGLFNVTDQAITYQFALFIMAFMSYFAITVPALAQENNSLKELAMLDLLTQLPTRWLTKTLVEQVIKSSKPNQNHSLALFDIDRFALINAEYGEDVGDKVLQQLAAVLKTELRDSEILSRYRGDRFVLFMPNLDITQAHERAEEIRRKMPVLRIDELVLPIRGSFGVVQVQFGEGFDETIQRALHATREAKQMGRNKVVVAV</sequence>
<feature type="transmembrane region" description="Helical" evidence="8">
    <location>
        <begin position="115"/>
        <end position="140"/>
    </location>
</feature>
<dbReference type="InterPro" id="IPR043128">
    <property type="entry name" value="Rev_trsase/Diguanyl_cyclase"/>
</dbReference>
<protein>
    <recommendedName>
        <fullName evidence="2">diguanylate cyclase</fullName>
        <ecNumber evidence="2">2.7.7.65</ecNumber>
    </recommendedName>
</protein>
<dbReference type="InterPro" id="IPR000160">
    <property type="entry name" value="GGDEF_dom"/>
</dbReference>
<feature type="transmembrane region" description="Helical" evidence="8">
    <location>
        <begin position="152"/>
        <end position="174"/>
    </location>
</feature>
<evidence type="ECO:0000256" key="7">
    <source>
        <dbReference type="ARBA" id="ARBA00034247"/>
    </source>
</evidence>
<dbReference type="CDD" id="cd01949">
    <property type="entry name" value="GGDEF"/>
    <property type="match status" value="1"/>
</dbReference>
<dbReference type="SMART" id="SM00267">
    <property type="entry name" value="GGDEF"/>
    <property type="match status" value="1"/>
</dbReference>
<organism evidence="10 11">
    <name type="scientific">Pseudidiomarina woesei</name>
    <dbReference type="NCBI Taxonomy" id="1381080"/>
    <lineage>
        <taxon>Bacteria</taxon>
        <taxon>Pseudomonadati</taxon>
        <taxon>Pseudomonadota</taxon>
        <taxon>Gammaproteobacteria</taxon>
        <taxon>Alteromonadales</taxon>
        <taxon>Idiomarinaceae</taxon>
        <taxon>Pseudidiomarina</taxon>
    </lineage>
</organism>
<evidence type="ECO:0000256" key="2">
    <source>
        <dbReference type="ARBA" id="ARBA00012528"/>
    </source>
</evidence>
<dbReference type="Proteomes" id="UP000182598">
    <property type="component" value="Unassembled WGS sequence"/>
</dbReference>